<dbReference type="SMART" id="SM00028">
    <property type="entry name" value="TPR"/>
    <property type="match status" value="8"/>
</dbReference>
<dbReference type="EMBL" id="CP158375">
    <property type="protein sequence ID" value="XDO96333.1"/>
    <property type="molecule type" value="Genomic_DNA"/>
</dbReference>
<protein>
    <submittedName>
        <fullName evidence="3">Tetratricopeptide repeat protein</fullName>
    </submittedName>
</protein>
<keyword evidence="2" id="KW-0732">Signal</keyword>
<dbReference type="SUPFAM" id="SSF48452">
    <property type="entry name" value="TPR-like"/>
    <property type="match status" value="2"/>
</dbReference>
<feature type="signal peptide" evidence="2">
    <location>
        <begin position="1"/>
        <end position="25"/>
    </location>
</feature>
<sequence>MKFLPRLVALAPLVLAAACAGTPKAAPETNAFSDSDVIVSSVARSSTPYGLFLAGQAAMKAGDSRQASALFDRADQIGGDDAVKERAFTAALLAGEVRRAATLAPTDEASENQLTYRLGQLVVAVEDLASGRAKQAQASLSGGRITFPHAGAAALLAPWAAAAAGDKEGAVVRPEVRGDRVVQVFGLLGQAHLYERAGRYDEAETDFKALTSDSQTGTLFSLDYGGFLERRGRKLDAAAVYREALAIRSNDAGLRSALARVEAGKSPPSAPTLKQGAAQALIAASAVYMGERQRQIALSYLRLALRLDDQRDEAWILVGDLLGAAGDTQAARETYLRVGNKSPLYASARGKLAWTYQAEGDKDTAIRLVRETAQAAPNEADRQIAWAELLRANDRWAELVEVLNPVIARQGANVDWRLLYMRGVSLERAGRWADAEKDLEQALAQRPDEPELLNYLGYTWIDRGERLPEALAMVQKAVAVNPRSGAMLDSLGWAHYRMGDYKAAVETLERAVVLEPADPDVNNHLGDAYWRVGRRTEANFQWTRVLSLEPSDVLRSEVEAKLKNGLGAKGPASSPSVAER</sequence>
<organism evidence="3">
    <name type="scientific">Caulobacter sp. 73W</name>
    <dbReference type="NCBI Taxonomy" id="3161137"/>
    <lineage>
        <taxon>Bacteria</taxon>
        <taxon>Pseudomonadati</taxon>
        <taxon>Pseudomonadota</taxon>
        <taxon>Alphaproteobacteria</taxon>
        <taxon>Caulobacterales</taxon>
        <taxon>Caulobacteraceae</taxon>
        <taxon>Caulobacter</taxon>
    </lineage>
</organism>
<name>A0AB39KSN8_9CAUL</name>
<feature type="repeat" description="TPR" evidence="1">
    <location>
        <begin position="519"/>
        <end position="552"/>
    </location>
</feature>
<keyword evidence="1" id="KW-0802">TPR repeat</keyword>
<dbReference type="RefSeq" id="WP_369059186.1">
    <property type="nucleotide sequence ID" value="NZ_CP158375.1"/>
</dbReference>
<evidence type="ECO:0000256" key="2">
    <source>
        <dbReference type="SAM" id="SignalP"/>
    </source>
</evidence>
<dbReference type="PROSITE" id="PS50005">
    <property type="entry name" value="TPR"/>
    <property type="match status" value="2"/>
</dbReference>
<accession>A0AB39KSN8</accession>
<dbReference type="InterPro" id="IPR019734">
    <property type="entry name" value="TPR_rpt"/>
</dbReference>
<dbReference type="PANTHER" id="PTHR44998">
    <property type="match status" value="1"/>
</dbReference>
<dbReference type="Pfam" id="PF13414">
    <property type="entry name" value="TPR_11"/>
    <property type="match status" value="1"/>
</dbReference>
<proteinExistence type="predicted"/>
<feature type="chain" id="PRO_5044197783" evidence="2">
    <location>
        <begin position="26"/>
        <end position="580"/>
    </location>
</feature>
<reference evidence="3" key="1">
    <citation type="submission" date="2024-06" db="EMBL/GenBank/DDBJ databases">
        <title>Caulobacter inopinatus, sp. nov.</title>
        <authorList>
            <person name="Donachie S.P."/>
        </authorList>
    </citation>
    <scope>NUCLEOTIDE SEQUENCE</scope>
    <source>
        <strain evidence="3">73W</strain>
    </source>
</reference>
<evidence type="ECO:0000313" key="3">
    <source>
        <dbReference type="EMBL" id="XDO96333.1"/>
    </source>
</evidence>
<dbReference type="Pfam" id="PF13432">
    <property type="entry name" value="TPR_16"/>
    <property type="match status" value="2"/>
</dbReference>
<feature type="repeat" description="TPR" evidence="1">
    <location>
        <begin position="485"/>
        <end position="518"/>
    </location>
</feature>
<dbReference type="AlphaFoldDB" id="A0AB39KSN8"/>
<dbReference type="PANTHER" id="PTHR44998:SF1">
    <property type="entry name" value="UDP-N-ACETYLGLUCOSAMINE--PEPTIDE N-ACETYLGLUCOSAMINYLTRANSFERASE 110 KDA SUBUNIT"/>
    <property type="match status" value="1"/>
</dbReference>
<dbReference type="Gene3D" id="1.25.40.10">
    <property type="entry name" value="Tetratricopeptide repeat domain"/>
    <property type="match status" value="2"/>
</dbReference>
<gene>
    <name evidence="3" type="ORF">ABOZ73_16380</name>
</gene>
<dbReference type="PROSITE" id="PS51257">
    <property type="entry name" value="PROKAR_LIPOPROTEIN"/>
    <property type="match status" value="1"/>
</dbReference>
<evidence type="ECO:0000256" key="1">
    <source>
        <dbReference type="PROSITE-ProRule" id="PRU00339"/>
    </source>
</evidence>
<dbReference type="InterPro" id="IPR011990">
    <property type="entry name" value="TPR-like_helical_dom_sf"/>
</dbReference>